<feature type="domain" description="NFACT protein RNA binding" evidence="4">
    <location>
        <begin position="226"/>
        <end position="327"/>
    </location>
</feature>
<proteinExistence type="predicted"/>
<dbReference type="EMBL" id="FOUU01000006">
    <property type="protein sequence ID" value="SFM89643.1"/>
    <property type="molecule type" value="Genomic_DNA"/>
</dbReference>
<evidence type="ECO:0000313" key="5">
    <source>
        <dbReference type="EMBL" id="SFM89643.1"/>
    </source>
</evidence>
<organism evidence="5 6">
    <name type="scientific">Thermodesulforhabdus norvegica</name>
    <dbReference type="NCBI Taxonomy" id="39841"/>
    <lineage>
        <taxon>Bacteria</taxon>
        <taxon>Pseudomonadati</taxon>
        <taxon>Thermodesulfobacteriota</taxon>
        <taxon>Syntrophobacteria</taxon>
        <taxon>Syntrophobacterales</taxon>
        <taxon>Thermodesulforhabdaceae</taxon>
        <taxon>Thermodesulforhabdus</taxon>
    </lineage>
</organism>
<gene>
    <name evidence="5" type="ORF">SAMN05660836_01857</name>
</gene>
<name>A0A1I4ULR4_9BACT</name>
<evidence type="ECO:0000259" key="4">
    <source>
        <dbReference type="Pfam" id="PF18297"/>
    </source>
</evidence>
<dbReference type="GO" id="GO:0004810">
    <property type="term" value="F:CCA tRNA nucleotidyltransferase activity"/>
    <property type="evidence" value="ECO:0007669"/>
    <property type="project" value="InterPro"/>
</dbReference>
<evidence type="ECO:0000256" key="2">
    <source>
        <dbReference type="ARBA" id="ARBA00022840"/>
    </source>
</evidence>
<dbReference type="PANTHER" id="PTHR11933">
    <property type="entry name" value="TRNA 5-METHYLAMINOMETHYL-2-THIOURIDYLATE -METHYLTRANSFERASE"/>
    <property type="match status" value="1"/>
</dbReference>
<evidence type="ECO:0000256" key="1">
    <source>
        <dbReference type="ARBA" id="ARBA00022741"/>
    </source>
</evidence>
<dbReference type="OrthoDB" id="9781887at2"/>
<protein>
    <submittedName>
        <fullName evidence="5">tRNA U34 2-thiouridine synthase MnmA/TrmU, contains the PP-loop ATPase domain</fullName>
    </submittedName>
</protein>
<dbReference type="Pfam" id="PF18297">
    <property type="entry name" value="NFACT-R_2"/>
    <property type="match status" value="1"/>
</dbReference>
<dbReference type="Pfam" id="PF02568">
    <property type="entry name" value="ThiI"/>
    <property type="match status" value="1"/>
</dbReference>
<dbReference type="PANTHER" id="PTHR11933:SF6">
    <property type="entry name" value="THIL AANH DOMAIN-CONTAINING PROTEIN"/>
    <property type="match status" value="1"/>
</dbReference>
<accession>A0A1I4ULR4</accession>
<dbReference type="InterPro" id="IPR020536">
    <property type="entry name" value="ThiI_AANH"/>
</dbReference>
<keyword evidence="1" id="KW-0547">Nucleotide-binding</keyword>
<dbReference type="Proteomes" id="UP000199611">
    <property type="component" value="Unassembled WGS sequence"/>
</dbReference>
<dbReference type="AlphaFoldDB" id="A0A1I4ULR4"/>
<dbReference type="RefSeq" id="WP_093395249.1">
    <property type="nucleotide sequence ID" value="NZ_FOUU01000006.1"/>
</dbReference>
<reference evidence="5 6" key="1">
    <citation type="submission" date="2016-10" db="EMBL/GenBank/DDBJ databases">
        <authorList>
            <person name="de Groot N.N."/>
        </authorList>
    </citation>
    <scope>NUCLEOTIDE SEQUENCE [LARGE SCALE GENOMIC DNA]</scope>
    <source>
        <strain evidence="5 6">DSM 9990</strain>
    </source>
</reference>
<dbReference type="Gene3D" id="3.40.50.620">
    <property type="entry name" value="HUPs"/>
    <property type="match status" value="1"/>
</dbReference>
<sequence>MTERKVKAIGLISGGLDSLLAAKVLQDQNIDVLGISFATPFWDCEMAVRAATEAGIPIRVVDISHEHLEIVKNPRYGYGSNMNPCIDCHGLMLRVAGRIMEEEGADFIFTGEVLGQRPMSQRRDALRSVEKLSRYEGIILRPLSAKLLPETEPEKKGLVDREKLLAIRGRSRKEQMKLAETYGLKTYATPAGGCLLTKEGFSRKLKKLLEIMPDAEVRHIEMIKSGRLCVIGDRAILFVGRNAADNKRLDTLTSSPEEIRLKVLGIPGPRGILCGGYDNDRIELAASIVAAFSDADPDDMVTVELTKEEGIETVTVKPIDRRRIDTFLVR</sequence>
<keyword evidence="6" id="KW-1185">Reference proteome</keyword>
<dbReference type="InterPro" id="IPR059101">
    <property type="entry name" value="NFACT-R_2"/>
</dbReference>
<dbReference type="SUPFAM" id="SSF52402">
    <property type="entry name" value="Adenine nucleotide alpha hydrolases-like"/>
    <property type="match status" value="1"/>
</dbReference>
<feature type="domain" description="Thil AANH" evidence="3">
    <location>
        <begin position="7"/>
        <end position="143"/>
    </location>
</feature>
<dbReference type="GO" id="GO:0005524">
    <property type="term" value="F:ATP binding"/>
    <property type="evidence" value="ECO:0007669"/>
    <property type="project" value="UniProtKB-KW"/>
</dbReference>
<keyword evidence="2" id="KW-0067">ATP-binding</keyword>
<evidence type="ECO:0000313" key="6">
    <source>
        <dbReference type="Proteomes" id="UP000199611"/>
    </source>
</evidence>
<dbReference type="STRING" id="39841.SAMN05660836_01857"/>
<dbReference type="InterPro" id="IPR014729">
    <property type="entry name" value="Rossmann-like_a/b/a_fold"/>
</dbReference>
<evidence type="ECO:0000259" key="3">
    <source>
        <dbReference type="Pfam" id="PF02568"/>
    </source>
</evidence>